<protein>
    <submittedName>
        <fullName evidence="2">Uncharacterized protein</fullName>
    </submittedName>
</protein>
<feature type="compositionally biased region" description="Polar residues" evidence="1">
    <location>
        <begin position="1"/>
        <end position="20"/>
    </location>
</feature>
<organism evidence="2 3">
    <name type="scientific">Coprinopsis cinerea (strain Okayama-7 / 130 / ATCC MYA-4618 / FGSC 9003)</name>
    <name type="common">Inky cap fungus</name>
    <name type="synonym">Hormographiella aspergillata</name>
    <dbReference type="NCBI Taxonomy" id="240176"/>
    <lineage>
        <taxon>Eukaryota</taxon>
        <taxon>Fungi</taxon>
        <taxon>Dikarya</taxon>
        <taxon>Basidiomycota</taxon>
        <taxon>Agaricomycotina</taxon>
        <taxon>Agaricomycetes</taxon>
        <taxon>Agaricomycetidae</taxon>
        <taxon>Agaricales</taxon>
        <taxon>Agaricineae</taxon>
        <taxon>Psathyrellaceae</taxon>
        <taxon>Coprinopsis</taxon>
    </lineage>
</organism>
<evidence type="ECO:0000256" key="1">
    <source>
        <dbReference type="SAM" id="MobiDB-lite"/>
    </source>
</evidence>
<sequence>MITAIASQNGRPASVVQNQDPAGDSESQERDMIDQDQQAHAILKAHINVM</sequence>
<evidence type="ECO:0000313" key="2">
    <source>
        <dbReference type="EMBL" id="EAU88983.2"/>
    </source>
</evidence>
<reference evidence="2 3" key="1">
    <citation type="journal article" date="2010" name="Proc. Natl. Acad. Sci. U.S.A.">
        <title>Insights into evolution of multicellular fungi from the assembled chromosomes of the mushroom Coprinopsis cinerea (Coprinus cinereus).</title>
        <authorList>
            <person name="Stajich J.E."/>
            <person name="Wilke S.K."/>
            <person name="Ahren D."/>
            <person name="Au C.H."/>
            <person name="Birren B.W."/>
            <person name="Borodovsky M."/>
            <person name="Burns C."/>
            <person name="Canback B."/>
            <person name="Casselton L.A."/>
            <person name="Cheng C.K."/>
            <person name="Deng J."/>
            <person name="Dietrich F.S."/>
            <person name="Fargo D.C."/>
            <person name="Farman M.L."/>
            <person name="Gathman A.C."/>
            <person name="Goldberg J."/>
            <person name="Guigo R."/>
            <person name="Hoegger P.J."/>
            <person name="Hooker J.B."/>
            <person name="Huggins A."/>
            <person name="James T.Y."/>
            <person name="Kamada T."/>
            <person name="Kilaru S."/>
            <person name="Kodira C."/>
            <person name="Kues U."/>
            <person name="Kupfer D."/>
            <person name="Kwan H.S."/>
            <person name="Lomsadze A."/>
            <person name="Li W."/>
            <person name="Lilly W.W."/>
            <person name="Ma L.J."/>
            <person name="Mackey A.J."/>
            <person name="Manning G."/>
            <person name="Martin F."/>
            <person name="Muraguchi H."/>
            <person name="Natvig D.O."/>
            <person name="Palmerini H."/>
            <person name="Ramesh M.A."/>
            <person name="Rehmeyer C.J."/>
            <person name="Roe B.A."/>
            <person name="Shenoy N."/>
            <person name="Stanke M."/>
            <person name="Ter-Hovhannisyan V."/>
            <person name="Tunlid A."/>
            <person name="Velagapudi R."/>
            <person name="Vision T.J."/>
            <person name="Zeng Q."/>
            <person name="Zolan M.E."/>
            <person name="Pukkila P.J."/>
        </authorList>
    </citation>
    <scope>NUCLEOTIDE SEQUENCE [LARGE SCALE GENOMIC DNA]</scope>
    <source>
        <strain evidence="3">Okayama-7 / 130 / ATCC MYA-4618 / FGSC 9003</strain>
    </source>
</reference>
<feature type="region of interest" description="Disordered" evidence="1">
    <location>
        <begin position="1"/>
        <end position="37"/>
    </location>
</feature>
<evidence type="ECO:0000313" key="3">
    <source>
        <dbReference type="Proteomes" id="UP000001861"/>
    </source>
</evidence>
<dbReference type="VEuPathDB" id="FungiDB:CC1G_10679"/>
<name>A8NDQ5_COPC7</name>
<dbReference type="AlphaFoldDB" id="A8NDQ5"/>
<dbReference type="HOGENOM" id="CLU_3124955_0_0_1"/>
<keyword evidence="3" id="KW-1185">Reference proteome</keyword>
<comment type="caution">
    <text evidence="2">The sequence shown here is derived from an EMBL/GenBank/DDBJ whole genome shotgun (WGS) entry which is preliminary data.</text>
</comment>
<accession>A8NDQ5</accession>
<proteinExistence type="predicted"/>
<dbReference type="KEGG" id="cci:CC1G_10679"/>
<dbReference type="RefSeq" id="XP_001832830.2">
    <property type="nucleotide sequence ID" value="XM_001832778.2"/>
</dbReference>
<dbReference type="GeneID" id="6009320"/>
<gene>
    <name evidence="2" type="ORF">CC1G_10679</name>
</gene>
<dbReference type="InParanoid" id="A8NDQ5"/>
<dbReference type="EMBL" id="AACS02000002">
    <property type="protein sequence ID" value="EAU88983.2"/>
    <property type="molecule type" value="Genomic_DNA"/>
</dbReference>
<dbReference type="Proteomes" id="UP000001861">
    <property type="component" value="Unassembled WGS sequence"/>
</dbReference>